<keyword evidence="1" id="KW-1133">Transmembrane helix</keyword>
<evidence type="ECO:0000256" key="1">
    <source>
        <dbReference type="SAM" id="Phobius"/>
    </source>
</evidence>
<dbReference type="GO" id="GO:0005544">
    <property type="term" value="F:calcium-dependent phospholipid binding"/>
    <property type="evidence" value="ECO:0007669"/>
    <property type="project" value="InterPro"/>
</dbReference>
<dbReference type="SUPFAM" id="SSF47874">
    <property type="entry name" value="Annexin"/>
    <property type="match status" value="1"/>
</dbReference>
<organism evidence="2 3">
    <name type="scientific">Fulvivirga marina</name>
    <dbReference type="NCBI Taxonomy" id="2494733"/>
    <lineage>
        <taxon>Bacteria</taxon>
        <taxon>Pseudomonadati</taxon>
        <taxon>Bacteroidota</taxon>
        <taxon>Cytophagia</taxon>
        <taxon>Cytophagales</taxon>
        <taxon>Fulvivirgaceae</taxon>
        <taxon>Fulvivirga</taxon>
    </lineage>
</organism>
<keyword evidence="3" id="KW-1185">Reference proteome</keyword>
<keyword evidence="1" id="KW-0812">Transmembrane</keyword>
<feature type="transmembrane region" description="Helical" evidence="1">
    <location>
        <begin position="31"/>
        <end position="49"/>
    </location>
</feature>
<dbReference type="Gene3D" id="1.10.220.10">
    <property type="entry name" value="Annexin"/>
    <property type="match status" value="1"/>
</dbReference>
<gene>
    <name evidence="2" type="ORF">JMN32_05325</name>
</gene>
<dbReference type="AlphaFoldDB" id="A0A937FTY0"/>
<proteinExistence type="predicted"/>
<comment type="caution">
    <text evidence="2">The sequence shown here is derived from an EMBL/GenBank/DDBJ whole genome shotgun (WGS) entry which is preliminary data.</text>
</comment>
<dbReference type="Proteomes" id="UP000614216">
    <property type="component" value="Unassembled WGS sequence"/>
</dbReference>
<dbReference type="EMBL" id="JAEUGD010000018">
    <property type="protein sequence ID" value="MBL6445719.1"/>
    <property type="molecule type" value="Genomic_DNA"/>
</dbReference>
<reference evidence="2" key="1">
    <citation type="submission" date="2021-01" db="EMBL/GenBank/DDBJ databases">
        <title>Fulvivirga kasyanovii gen. nov., sp nov., a novel member of the phylum Bacteroidetes isolated from seawater in a mussel farm.</title>
        <authorList>
            <person name="Zhao L.-H."/>
            <person name="Wang Z.-J."/>
        </authorList>
    </citation>
    <scope>NUCLEOTIDE SEQUENCE</scope>
    <source>
        <strain evidence="2">29W222</strain>
    </source>
</reference>
<protein>
    <recommendedName>
        <fullName evidence="4">Annexin</fullName>
    </recommendedName>
</protein>
<dbReference type="InterPro" id="IPR037104">
    <property type="entry name" value="Annexin_sf"/>
</dbReference>
<accession>A0A937FTY0</accession>
<evidence type="ECO:0000313" key="3">
    <source>
        <dbReference type="Proteomes" id="UP000614216"/>
    </source>
</evidence>
<name>A0A937FTY0_9BACT</name>
<dbReference type="GO" id="GO:0005509">
    <property type="term" value="F:calcium ion binding"/>
    <property type="evidence" value="ECO:0007669"/>
    <property type="project" value="InterPro"/>
</dbReference>
<evidence type="ECO:0008006" key="4">
    <source>
        <dbReference type="Google" id="ProtNLM"/>
    </source>
</evidence>
<evidence type="ECO:0000313" key="2">
    <source>
        <dbReference type="EMBL" id="MBL6445719.1"/>
    </source>
</evidence>
<keyword evidence="1" id="KW-0472">Membrane</keyword>
<sequence>MLPILKAVSMARSRDSEPEEDSNLSGKLLDVALVSIAGVGTFLLVRKVVRDIKKKARQKKALNPGNPASDAIQLKMAFENDLWFGWGTNEDLVFQILEDIPDSRHMRKVQQAYRDLYKIDLVADMQAELDSEEFAKALNIINSKPLRLGLNGRIHF</sequence>